<comment type="caution">
    <text evidence="2">The sequence shown here is derived from an EMBL/GenBank/DDBJ whole genome shotgun (WGS) entry which is preliminary data.</text>
</comment>
<evidence type="ECO:0000256" key="1">
    <source>
        <dbReference type="SAM" id="Phobius"/>
    </source>
</evidence>
<proteinExistence type="predicted"/>
<reference evidence="2 3" key="1">
    <citation type="submission" date="2019-03" db="EMBL/GenBank/DDBJ databases">
        <title>Genomic Encyclopedia of Type Strains, Phase IV (KMG-IV): sequencing the most valuable type-strain genomes for metagenomic binning, comparative biology and taxonomic classification.</title>
        <authorList>
            <person name="Goeker M."/>
        </authorList>
    </citation>
    <scope>NUCLEOTIDE SEQUENCE [LARGE SCALE GENOMIC DNA]</scope>
    <source>
        <strain evidence="2 3">DSM 654</strain>
    </source>
</reference>
<organism evidence="2 3">
    <name type="scientific">Roseateles saccharophilus</name>
    <name type="common">Pseudomonas saccharophila</name>
    <dbReference type="NCBI Taxonomy" id="304"/>
    <lineage>
        <taxon>Bacteria</taxon>
        <taxon>Pseudomonadati</taxon>
        <taxon>Pseudomonadota</taxon>
        <taxon>Betaproteobacteria</taxon>
        <taxon>Burkholderiales</taxon>
        <taxon>Sphaerotilaceae</taxon>
        <taxon>Roseateles</taxon>
    </lineage>
</organism>
<gene>
    <name evidence="2" type="ORF">EV671_102946</name>
</gene>
<dbReference type="GO" id="GO:0043683">
    <property type="term" value="P:type IV pilus assembly"/>
    <property type="evidence" value="ECO:0007669"/>
    <property type="project" value="InterPro"/>
</dbReference>
<sequence length="377" mass="39173">MTRRSHPHGFTLPELMVSLAIGLVLVLVISTMVARQEDIRRGVSSSNELSNNVAYSSFLLDRELRNAGAGLVGSTNWGCPLVASLNNTQLLPSLQAFPAPFDSISQTYVIAPVVVFAGAGANGSDVLMLSTGNSGLSEAAQAVAPQSATAGQVQLSNTLGMRGGDLVLLTQAGRCMLQQVSTGFAGGTSPTLTFGGTYAADTIAGVALTSFADSNTSGTAFVSVLGNVTGNRPRFHLIGLNTNNELVSYDLLRLAGTTPLALVEGVVDLRVLYGVDSTGARSAVDTWVLPTAAGYTAAALTNGTSTAQTALGNILAVRVGLIIRSDQQSRDDVTAGSLTLFGDLGDTLSHIYTVPTGTTNQRYRAVEFTVPLRNSRF</sequence>
<dbReference type="OrthoDB" id="8533459at2"/>
<accession>A0A4R3UH18</accession>
<keyword evidence="1" id="KW-0472">Membrane</keyword>
<protein>
    <submittedName>
        <fullName evidence="2">Prepilin-type N-terminal cleavage/methylation domain-containing protein</fullName>
    </submittedName>
</protein>
<dbReference type="InterPro" id="IPR032092">
    <property type="entry name" value="PilW"/>
</dbReference>
<name>A0A4R3UH18_ROSSA</name>
<keyword evidence="1" id="KW-1133">Transmembrane helix</keyword>
<dbReference type="Pfam" id="PF07963">
    <property type="entry name" value="N_methyl"/>
    <property type="match status" value="1"/>
</dbReference>
<dbReference type="PROSITE" id="PS00409">
    <property type="entry name" value="PROKAR_NTER_METHYL"/>
    <property type="match status" value="1"/>
</dbReference>
<dbReference type="EMBL" id="SMBU01000029">
    <property type="protein sequence ID" value="TCU90825.1"/>
    <property type="molecule type" value="Genomic_DNA"/>
</dbReference>
<keyword evidence="1" id="KW-0812">Transmembrane</keyword>
<evidence type="ECO:0000313" key="3">
    <source>
        <dbReference type="Proteomes" id="UP000295110"/>
    </source>
</evidence>
<dbReference type="AlphaFoldDB" id="A0A4R3UH18"/>
<dbReference type="InterPro" id="IPR012902">
    <property type="entry name" value="N_methyl_site"/>
</dbReference>
<dbReference type="Pfam" id="PF16074">
    <property type="entry name" value="PilW"/>
    <property type="match status" value="1"/>
</dbReference>
<keyword evidence="3" id="KW-1185">Reference proteome</keyword>
<evidence type="ECO:0000313" key="2">
    <source>
        <dbReference type="EMBL" id="TCU90825.1"/>
    </source>
</evidence>
<feature type="transmembrane region" description="Helical" evidence="1">
    <location>
        <begin position="15"/>
        <end position="34"/>
    </location>
</feature>
<dbReference type="Proteomes" id="UP000295110">
    <property type="component" value="Unassembled WGS sequence"/>
</dbReference>
<dbReference type="RefSeq" id="WP_132574952.1">
    <property type="nucleotide sequence ID" value="NZ_CBCSGL010000028.1"/>
</dbReference>
<dbReference type="NCBIfam" id="TIGR02532">
    <property type="entry name" value="IV_pilin_GFxxxE"/>
    <property type="match status" value="1"/>
</dbReference>